<reference evidence="2 3" key="1">
    <citation type="submission" date="2018-12" db="EMBL/GenBank/DDBJ databases">
        <authorList>
            <person name="Sun L."/>
            <person name="Chen Z."/>
        </authorList>
    </citation>
    <scope>NUCLEOTIDE SEQUENCE [LARGE SCALE GENOMIC DNA]</scope>
    <source>
        <strain evidence="2 3">DSM 15890</strain>
    </source>
</reference>
<name>A0A3S1BV79_9BACL</name>
<keyword evidence="3" id="KW-1185">Reference proteome</keyword>
<dbReference type="AlphaFoldDB" id="A0A3S1BV79"/>
<dbReference type="Proteomes" id="UP000279446">
    <property type="component" value="Unassembled WGS sequence"/>
</dbReference>
<dbReference type="EMBL" id="RZNY01000002">
    <property type="protein sequence ID" value="RUT48203.1"/>
    <property type="molecule type" value="Genomic_DNA"/>
</dbReference>
<feature type="transmembrane region" description="Helical" evidence="1">
    <location>
        <begin position="7"/>
        <end position="26"/>
    </location>
</feature>
<dbReference type="RefSeq" id="WP_127190624.1">
    <property type="nucleotide sequence ID" value="NZ_RZNY01000002.1"/>
</dbReference>
<feature type="transmembrane region" description="Helical" evidence="1">
    <location>
        <begin position="66"/>
        <end position="85"/>
    </location>
</feature>
<evidence type="ECO:0000313" key="2">
    <source>
        <dbReference type="EMBL" id="RUT48203.1"/>
    </source>
</evidence>
<feature type="transmembrane region" description="Helical" evidence="1">
    <location>
        <begin position="32"/>
        <end position="54"/>
    </location>
</feature>
<evidence type="ECO:0000256" key="1">
    <source>
        <dbReference type="SAM" id="Phobius"/>
    </source>
</evidence>
<keyword evidence="1" id="KW-0812">Transmembrane</keyword>
<feature type="transmembrane region" description="Helical" evidence="1">
    <location>
        <begin position="159"/>
        <end position="177"/>
    </location>
</feature>
<accession>A0A3S1BV79</accession>
<keyword evidence="1" id="KW-1133">Transmembrane helix</keyword>
<comment type="caution">
    <text evidence="2">The sequence shown here is derived from an EMBL/GenBank/DDBJ whole genome shotgun (WGS) entry which is preliminary data.</text>
</comment>
<gene>
    <name evidence="2" type="ORF">EJP82_03465</name>
</gene>
<sequence length="307" mass="34484">MAKIFGLLTTAASIFIALLSISLFNFKVHSLTILFIIPAGSLALGGLAAFGYYHGVMKMGKKLVKTNYLFGVILALITMVGIEYGEYMITYVSADNVVNHRLQGEHISNYSLNDSNEPLTFYNYYSNKLDNSSVSISSRSNVNGGLTFESGRTMSTFNLVVQGLGFILGSLFGGSMLSDSKNHCQSCQRAYLKEHELFEIDEVDYDSIMVDLNQSIHDDNVYRFSDRIQQQKQIDNELCENIRYNFKIGQCPKCQEGYLIIRHNKIKDDGTYEEVLEQRKVTYLSRGIVADILKTIGNTEKGSSVHF</sequence>
<keyword evidence="1" id="KW-0472">Membrane</keyword>
<dbReference type="OrthoDB" id="2660776at2"/>
<organism evidence="2 3">
    <name type="scientific">Paenibacillus anaericanus</name>
    <dbReference type="NCBI Taxonomy" id="170367"/>
    <lineage>
        <taxon>Bacteria</taxon>
        <taxon>Bacillati</taxon>
        <taxon>Bacillota</taxon>
        <taxon>Bacilli</taxon>
        <taxon>Bacillales</taxon>
        <taxon>Paenibacillaceae</taxon>
        <taxon>Paenibacillus</taxon>
    </lineage>
</organism>
<protein>
    <submittedName>
        <fullName evidence="2">Uncharacterized protein</fullName>
    </submittedName>
</protein>
<evidence type="ECO:0000313" key="3">
    <source>
        <dbReference type="Proteomes" id="UP000279446"/>
    </source>
</evidence>
<proteinExistence type="predicted"/>